<protein>
    <submittedName>
        <fullName evidence="1">Uncharacterized protein</fullName>
    </submittedName>
</protein>
<gene>
    <name evidence="1" type="ORF">V1478_006101</name>
</gene>
<sequence>MEYDLKNYKLRAKQKKNYKKLCYHHVAKASNKEIEKKEKYLLFFKKEIMGFYVLVRTLREIEYLNMKCFWHIYTEFILNIELTLMRLLLVLCSILQRLIRFTVALLVDIDSYIHYSYIHSKNGLLINVCEHTLKKKSFFIQQVGQGSFLVNYLNGVIRYRHARLRRLIKDACFSISVVYTSRNLRNCSIDLVLLLYCRQHDLQENSIIYKYTSINYSKIEQIPVSILLKKENRSYEFTSL</sequence>
<name>A0ABD2B6W2_VESSQ</name>
<dbReference type="EMBL" id="JAUDFV010000132">
    <property type="protein sequence ID" value="KAL2728469.1"/>
    <property type="molecule type" value="Genomic_DNA"/>
</dbReference>
<evidence type="ECO:0000313" key="1">
    <source>
        <dbReference type="EMBL" id="KAL2728469.1"/>
    </source>
</evidence>
<dbReference type="AlphaFoldDB" id="A0ABD2B6W2"/>
<reference evidence="1 2" key="1">
    <citation type="journal article" date="2024" name="Ann. Entomol. Soc. Am.">
        <title>Genomic analyses of the southern and eastern yellowjacket wasps (Hymenoptera: Vespidae) reveal evolutionary signatures of social life.</title>
        <authorList>
            <person name="Catto M.A."/>
            <person name="Caine P.B."/>
            <person name="Orr S.E."/>
            <person name="Hunt B.G."/>
            <person name="Goodisman M.A.D."/>
        </authorList>
    </citation>
    <scope>NUCLEOTIDE SEQUENCE [LARGE SCALE GENOMIC DNA]</scope>
    <source>
        <strain evidence="1">233</strain>
        <tissue evidence="1">Head and thorax</tissue>
    </source>
</reference>
<comment type="caution">
    <text evidence="1">The sequence shown here is derived from an EMBL/GenBank/DDBJ whole genome shotgun (WGS) entry which is preliminary data.</text>
</comment>
<dbReference type="Proteomes" id="UP001607302">
    <property type="component" value="Unassembled WGS sequence"/>
</dbReference>
<evidence type="ECO:0000313" key="2">
    <source>
        <dbReference type="Proteomes" id="UP001607302"/>
    </source>
</evidence>
<keyword evidence="2" id="KW-1185">Reference proteome</keyword>
<organism evidence="1 2">
    <name type="scientific">Vespula squamosa</name>
    <name type="common">Southern yellow jacket</name>
    <name type="synonym">Wasp</name>
    <dbReference type="NCBI Taxonomy" id="30214"/>
    <lineage>
        <taxon>Eukaryota</taxon>
        <taxon>Metazoa</taxon>
        <taxon>Ecdysozoa</taxon>
        <taxon>Arthropoda</taxon>
        <taxon>Hexapoda</taxon>
        <taxon>Insecta</taxon>
        <taxon>Pterygota</taxon>
        <taxon>Neoptera</taxon>
        <taxon>Endopterygota</taxon>
        <taxon>Hymenoptera</taxon>
        <taxon>Apocrita</taxon>
        <taxon>Aculeata</taxon>
        <taxon>Vespoidea</taxon>
        <taxon>Vespidae</taxon>
        <taxon>Vespinae</taxon>
        <taxon>Vespula</taxon>
    </lineage>
</organism>
<accession>A0ABD2B6W2</accession>
<proteinExistence type="predicted"/>